<feature type="compositionally biased region" description="Polar residues" evidence="1">
    <location>
        <begin position="818"/>
        <end position="830"/>
    </location>
</feature>
<dbReference type="AlphaFoldDB" id="A0AAE1CJZ2"/>
<feature type="compositionally biased region" description="Basic and acidic residues" evidence="1">
    <location>
        <begin position="860"/>
        <end position="869"/>
    </location>
</feature>
<feature type="compositionally biased region" description="Basic residues" evidence="1">
    <location>
        <begin position="831"/>
        <end position="844"/>
    </location>
</feature>
<feature type="compositionally biased region" description="Basic and acidic residues" evidence="1">
    <location>
        <begin position="900"/>
        <end position="925"/>
    </location>
</feature>
<evidence type="ECO:0000313" key="3">
    <source>
        <dbReference type="Proteomes" id="UP001283361"/>
    </source>
</evidence>
<comment type="caution">
    <text evidence="2">The sequence shown here is derived from an EMBL/GenBank/DDBJ whole genome shotgun (WGS) entry which is preliminary data.</text>
</comment>
<feature type="region of interest" description="Disordered" evidence="1">
    <location>
        <begin position="818"/>
        <end position="938"/>
    </location>
</feature>
<feature type="region of interest" description="Disordered" evidence="1">
    <location>
        <begin position="124"/>
        <end position="150"/>
    </location>
</feature>
<feature type="region of interest" description="Disordered" evidence="1">
    <location>
        <begin position="302"/>
        <end position="376"/>
    </location>
</feature>
<feature type="compositionally biased region" description="Basic residues" evidence="1">
    <location>
        <begin position="751"/>
        <end position="762"/>
    </location>
</feature>
<feature type="region of interest" description="Disordered" evidence="1">
    <location>
        <begin position="653"/>
        <end position="785"/>
    </location>
</feature>
<reference evidence="2" key="1">
    <citation type="journal article" date="2023" name="G3 (Bethesda)">
        <title>A reference genome for the long-term kleptoplast-retaining sea slug Elysia crispata morphotype clarki.</title>
        <authorList>
            <person name="Eastman K.E."/>
            <person name="Pendleton A.L."/>
            <person name="Shaikh M.A."/>
            <person name="Suttiyut T."/>
            <person name="Ogas R."/>
            <person name="Tomko P."/>
            <person name="Gavelis G."/>
            <person name="Widhalm J.R."/>
            <person name="Wisecaver J.H."/>
        </authorList>
    </citation>
    <scope>NUCLEOTIDE SEQUENCE</scope>
    <source>
        <strain evidence="2">ECLA1</strain>
    </source>
</reference>
<dbReference type="EMBL" id="JAWDGP010007856">
    <property type="protein sequence ID" value="KAK3702310.1"/>
    <property type="molecule type" value="Genomic_DNA"/>
</dbReference>
<organism evidence="2 3">
    <name type="scientific">Elysia crispata</name>
    <name type="common">lettuce slug</name>
    <dbReference type="NCBI Taxonomy" id="231223"/>
    <lineage>
        <taxon>Eukaryota</taxon>
        <taxon>Metazoa</taxon>
        <taxon>Spiralia</taxon>
        <taxon>Lophotrochozoa</taxon>
        <taxon>Mollusca</taxon>
        <taxon>Gastropoda</taxon>
        <taxon>Heterobranchia</taxon>
        <taxon>Euthyneura</taxon>
        <taxon>Panpulmonata</taxon>
        <taxon>Sacoglossa</taxon>
        <taxon>Placobranchoidea</taxon>
        <taxon>Plakobranchidae</taxon>
        <taxon>Elysia</taxon>
    </lineage>
</organism>
<proteinExistence type="predicted"/>
<gene>
    <name evidence="2" type="ORF">RRG08_008698</name>
</gene>
<feature type="compositionally biased region" description="Basic residues" evidence="1">
    <location>
        <begin position="729"/>
        <end position="738"/>
    </location>
</feature>
<feature type="region of interest" description="Disordered" evidence="1">
    <location>
        <begin position="593"/>
        <end position="627"/>
    </location>
</feature>
<keyword evidence="3" id="KW-1185">Reference proteome</keyword>
<feature type="compositionally biased region" description="Basic and acidic residues" evidence="1">
    <location>
        <begin position="344"/>
        <end position="362"/>
    </location>
</feature>
<dbReference type="Proteomes" id="UP001283361">
    <property type="component" value="Unassembled WGS sequence"/>
</dbReference>
<feature type="region of interest" description="Disordered" evidence="1">
    <location>
        <begin position="505"/>
        <end position="531"/>
    </location>
</feature>
<evidence type="ECO:0000256" key="1">
    <source>
        <dbReference type="SAM" id="MobiDB-lite"/>
    </source>
</evidence>
<name>A0AAE1CJZ2_9GAST</name>
<evidence type="ECO:0000313" key="2">
    <source>
        <dbReference type="EMBL" id="KAK3702310.1"/>
    </source>
</evidence>
<protein>
    <submittedName>
        <fullName evidence="2">Uncharacterized protein</fullName>
    </submittedName>
</protein>
<feature type="compositionally biased region" description="Basic and acidic residues" evidence="1">
    <location>
        <begin position="678"/>
        <end position="698"/>
    </location>
</feature>
<accession>A0AAE1CJZ2</accession>
<feature type="compositionally biased region" description="Low complexity" evidence="1">
    <location>
        <begin position="739"/>
        <end position="750"/>
    </location>
</feature>
<sequence length="938" mass="106553">MGLDLLPYFENHACLVAHNSRIFKLKLNYAEQPIESQDKASLEEFLSRQEAHNQLEEVLRAVLYILERNRPIVPIQTKNFVVYPKRTPWLLAKKIEFSIDGKALQSYPDCLIFEIHCKKMSMRSNKNNNCSTTRRKSLQQSKSPSLKEKGCSHVHIQAQDPLLQTVDHELNSNKIQSVPVLHTPRLGASINAKNLAPQKNKSNMLSNFYKQSIDDCNVSISYAKEKSTSKADLNNSVIETSCNSMKKTDRHIIDLRTAQQSYALLPSNKSTKTQQLFELSPVVVVTDIMKAKNALGLRSVSKAKRGDSPEITKALSRSSSKLHQSRSKKSEGIAFSCSSPVSIGRRDFDHRHKDKQDKETRNRRFVSSTQRKGKTLHGKQMDVPLVQQNATEAVENLVEYQPTKMNTNDVLIGNVENEGEADNVTQAAMISIKKYRHQRTQVLKSKQTVMENDCNDNVVSDNKAGKELQRKPQSPKQIMQGKYLNYFEIQDADMIEVHDNGSTIISPSSRVASQGRKRRNDSPVHSAKNVDGKNIYEMQNRNRHDVSLFSPKKKLYSSETCFDSFRNSDNVEVSRSHLRLQGSNRAFQYYRKKLGEKNKVRRKQQKASDASSDETKSPETRCNPKLKPKVNIKNIVTQYQKVLEVAVNEQPKWGSQKQCGLKDGQKSINTVHPNVKSPADHRKDLNARKSPEHSKNDPIPEPFASNNVTEKVKLNSGSRALIDSEHTSHRQKRQRGLAKRNLSSVSSSPRLRPRKRNLRSRHSATSSTISSPQRRKRYVNVKKVNIPRSASKLKTLNRARNRLLVAKDGVWLLDSGYQQPTMPTTSQSHHVTTKKRREPRKRSKSPSAGHSEDFSSSMSERTEKSESSRCLKTSVLSSPPQPSTKDSQEDQNQRTGCVCCKEEAKRQRETDRIRRKEAEDGKDWISQKASTLEKPTPP</sequence>